<dbReference type="SUPFAM" id="SSF56672">
    <property type="entry name" value="DNA/RNA polymerases"/>
    <property type="match status" value="1"/>
</dbReference>
<dbReference type="InterPro" id="IPR008686">
    <property type="entry name" value="RNA_pol_mitovir"/>
</dbReference>
<evidence type="ECO:0000256" key="3">
    <source>
        <dbReference type="ARBA" id="ARBA00022695"/>
    </source>
</evidence>
<dbReference type="GO" id="GO:0003968">
    <property type="term" value="F:RNA-directed RNA polymerase activity"/>
    <property type="evidence" value="ECO:0007669"/>
    <property type="project" value="UniProtKB-KW"/>
</dbReference>
<dbReference type="Pfam" id="PF05919">
    <property type="entry name" value="Mitovir_RNA_pol"/>
    <property type="match status" value="1"/>
</dbReference>
<keyword evidence="1 5" id="KW-0696">RNA-directed RNA polymerase</keyword>
<dbReference type="GeneID" id="80537468"/>
<evidence type="ECO:0000259" key="4">
    <source>
        <dbReference type="PROSITE" id="PS50878"/>
    </source>
</evidence>
<dbReference type="InterPro" id="IPR000477">
    <property type="entry name" value="RT_dom"/>
</dbReference>
<proteinExistence type="predicted"/>
<evidence type="ECO:0000256" key="1">
    <source>
        <dbReference type="ARBA" id="ARBA00022484"/>
    </source>
</evidence>
<dbReference type="RefSeq" id="YP_010799166.1">
    <property type="nucleotide sequence ID" value="NC_076563.1"/>
</dbReference>
<dbReference type="Proteomes" id="UP000831197">
    <property type="component" value="Segment"/>
</dbReference>
<reference evidence="5 6" key="1">
    <citation type="journal article" date="2014" name="Arch. Virol.">
        <title>Three mitovirus strains infecting a single isolate of Fusarium circinatum are the first putative members of the family Narnaviridae detected in a fungus of the genus Fusarium.</title>
        <authorList>
            <person name="Martinez-Alvarez P."/>
            <person name="Vainio E.J."/>
            <person name="Botella L."/>
            <person name="Hantula J."/>
            <person name="Diez J.J."/>
        </authorList>
    </citation>
    <scope>NUCLEOTIDE SEQUENCE [LARGE SCALE GENOMIC DNA]</scope>
</reference>
<evidence type="ECO:0000313" key="5">
    <source>
        <dbReference type="EMBL" id="AHI43533.1"/>
    </source>
</evidence>
<feature type="domain" description="Reverse transcriptase" evidence="4">
    <location>
        <begin position="225"/>
        <end position="441"/>
    </location>
</feature>
<evidence type="ECO:0000256" key="2">
    <source>
        <dbReference type="ARBA" id="ARBA00022679"/>
    </source>
</evidence>
<name>A0ABM5PTW8_9VIRU</name>
<protein>
    <submittedName>
        <fullName evidence="5">RNA-dependent RNA polymerase</fullName>
    </submittedName>
</protein>
<evidence type="ECO:0000313" key="6">
    <source>
        <dbReference type="Proteomes" id="UP000831197"/>
    </source>
</evidence>
<dbReference type="PANTHER" id="PTHR34456">
    <property type="entry name" value="MITOVIRUS RNA-DEPENDENT RNA POLYMERASE"/>
    <property type="match status" value="1"/>
</dbReference>
<accession>A0ABM5PTW8</accession>
<dbReference type="PANTHER" id="PTHR34456:SF13">
    <property type="entry name" value="REVERSE TRANSCRIPTASE DOMAIN-CONTAINING PROTEIN"/>
    <property type="match status" value="1"/>
</dbReference>
<keyword evidence="3" id="KW-0548">Nucleotidyltransferase</keyword>
<organism evidence="5 6">
    <name type="scientific">Fusarium circinatum mitovirus 1</name>
    <dbReference type="NCBI Taxonomy" id="1452530"/>
    <lineage>
        <taxon>Viruses</taxon>
        <taxon>Riboviria</taxon>
        <taxon>Orthornavirae</taxon>
        <taxon>Lenarviricota</taxon>
        <taxon>Howeltoviricetes</taxon>
        <taxon>Cryppavirales</taxon>
        <taxon>Mitoviridae</taxon>
        <taxon>Unuamitovirus</taxon>
        <taxon>Unuamitovirus fuci1</taxon>
    </lineage>
</organism>
<keyword evidence="6" id="KW-1185">Reference proteome</keyword>
<dbReference type="PROSITE" id="PS50878">
    <property type="entry name" value="RT_POL"/>
    <property type="match status" value="1"/>
</dbReference>
<keyword evidence="2" id="KW-0808">Transferase</keyword>
<dbReference type="EMBL" id="KF803546">
    <property type="protein sequence ID" value="AHI43533.1"/>
    <property type="molecule type" value="Genomic_RNA"/>
</dbReference>
<sequence length="731" mass="85351">MRPLNFIKIIMKNLNLHINIIKRLINGIFNINHTIIITKFVREIYKLWDKNGFQYMIVYMKTVRLHITRYMCGRPLKSNKSNVSLDLSGFPSKFLYLKPYVKGTLNEKKFILTLLSLTRGLKPTKKENKLIEYKLNSITDPFKGTTMGSVPTWFIKEFVKENNLYLEKPEYSVKDHYLSTKGGPCGKSTWNSTRSHLFYKQDLILNIQNIFGNGFKELFFTPFLKNMHLSYDKERWPNGKLGIVEDPECKRRIIAMVDYHSQLALRSIHDGLLKLLGKLKCDRTFTQDPKHNWHTDTNDKFYSLDLSSATDRFPVKLQARLLGEIYNDYKFAQNWLELLLNRDYIGPKGETCRYSVGQPMGAYSSWAAFTLTHHLVVSWSAYKSRKTMNFDQYIILGDDIVIKDDNIANIYKGQMMRMGVDISDAKTHISKDTYEFAKRWICSGKEISGLPLKGILNNINNLKVCFMILLDYLYKVPTELTQSSWEIFRKTFVGLPIKSKGKVRYLSNRYIGSLKDFAISVRYSMGLATPYELRSYLCTLNKYSEMSDFSHNPSERLIPPYIEGVLTNGLADTAKKTLLEINSQLETFEKLPKEQRTELVYSGVIFGLMNRLIKLKERCIEWDEKSLTIVDFINFFSTPSVDSLSRKERDLNLRVSFLDSLWKNSFKKHFSEQRFPDSYYRDLETKTLYGSLDSLDITRSDIEVRSIWSFELERFNSRAIDAIQMFISDNE</sequence>
<dbReference type="InterPro" id="IPR043502">
    <property type="entry name" value="DNA/RNA_pol_sf"/>
</dbReference>